<feature type="non-terminal residue" evidence="16">
    <location>
        <position position="535"/>
    </location>
</feature>
<dbReference type="PANTHER" id="PTHR14320:SF2">
    <property type="entry name" value="COILED-COIL DOMAIN-CONTAINING PROTEIN 181"/>
    <property type="match status" value="1"/>
</dbReference>
<keyword evidence="10" id="KW-0969">Cilium</keyword>
<dbReference type="AlphaFoldDB" id="A0A851NYF6"/>
<dbReference type="Proteomes" id="UP000613066">
    <property type="component" value="Unassembled WGS sequence"/>
</dbReference>
<dbReference type="OrthoDB" id="6288248at2759"/>
<feature type="compositionally biased region" description="Basic and acidic residues" evidence="15">
    <location>
        <begin position="363"/>
        <end position="397"/>
    </location>
</feature>
<evidence type="ECO:0000256" key="4">
    <source>
        <dbReference type="ARBA" id="ARBA00005737"/>
    </source>
</evidence>
<evidence type="ECO:0000256" key="9">
    <source>
        <dbReference type="ARBA" id="ARBA00023054"/>
    </source>
</evidence>
<evidence type="ECO:0000256" key="11">
    <source>
        <dbReference type="ARBA" id="ARBA00023212"/>
    </source>
</evidence>
<evidence type="ECO:0000256" key="2">
    <source>
        <dbReference type="ARBA" id="ARBA00004230"/>
    </source>
</evidence>
<comment type="caution">
    <text evidence="16">The sequence shown here is derived from an EMBL/GenBank/DDBJ whole genome shotgun (WGS) entry which is preliminary data.</text>
</comment>
<feature type="compositionally biased region" description="Acidic residues" evidence="15">
    <location>
        <begin position="24"/>
        <end position="37"/>
    </location>
</feature>
<evidence type="ECO:0000256" key="3">
    <source>
        <dbReference type="ARBA" id="ARBA00004245"/>
    </source>
</evidence>
<comment type="subcellular location">
    <subcellularLocation>
        <location evidence="2">Cell projection</location>
        <location evidence="2">Cilium</location>
        <location evidence="2">Flagellum</location>
    </subcellularLocation>
    <subcellularLocation>
        <location evidence="3">Cytoplasm</location>
        <location evidence="3">Cytoskeleton</location>
    </subcellularLocation>
</comment>
<gene>
    <name evidence="16" type="primary">Ccdc181</name>
    <name evidence="16" type="ORF">PENPIL_R03740</name>
</gene>
<feature type="compositionally biased region" description="Basic and acidic residues" evidence="15">
    <location>
        <begin position="231"/>
        <end position="241"/>
    </location>
</feature>
<keyword evidence="11" id="KW-0206">Cytoskeleton</keyword>
<evidence type="ECO:0000256" key="10">
    <source>
        <dbReference type="ARBA" id="ARBA00023069"/>
    </source>
</evidence>
<keyword evidence="17" id="KW-1185">Reference proteome</keyword>
<feature type="compositionally biased region" description="Basic and acidic residues" evidence="15">
    <location>
        <begin position="45"/>
        <end position="70"/>
    </location>
</feature>
<keyword evidence="6" id="KW-0963">Cytoplasm</keyword>
<comment type="function">
    <text evidence="1">Microtubule-binding protein that localizes to the microtubular manchette of elongating spermatids.</text>
</comment>
<accession>A0A851NYF6</accession>
<keyword evidence="8" id="KW-0282">Flagellum</keyword>
<evidence type="ECO:0000256" key="6">
    <source>
        <dbReference type="ARBA" id="ARBA00022490"/>
    </source>
</evidence>
<sequence>IALLYHIAKMSKNEDHGDPANVDDSTESVEYEDDFEKDLEWLINEDEKEKHGERETPEKKEEDIEGKNVKVVETSEEDSEEMEKNPDQLSEGDTDVKVKPRNEGNLVSESDMKAEDQLSDTDSECSVQESKRENQQELDEEVDEEIKRYVLEKIEEANKMLENQAPVGENRERKLKFKDTLVDLEVPPLEDVDVYKTDPAGGDDVSNRLSQMHISNEMEPESTSLSPQAGKNEEEKNGKILVEKDGKFELLSFRDIESQGFLPPISVSFTDIETQRTSPKSLHPVSSGTVSRVKEARPVRPGTHSFSPAGEERAYFPKPPSNPKHRPNSAIGAARGLGKRKSQQRAQSANVPVRSSTYCLSPRQKELRKQLEQRKEKLRKEEEERKKEQEEQKRKENEMVFRAWLQKKKEQVQEEKRIRRAKELENLNSKERNRNPEEAFKLWLKKKHQEHMKEKQIEILRRQAEGIAFFPRTEECNKAFKEWLKRKREEKRAEELAAKEQARQLRLEVRRAKQMQNIHHISSEPRSFRFRDHYS</sequence>
<dbReference type="InterPro" id="IPR026687">
    <property type="entry name" value="CCDC181"/>
</dbReference>
<comment type="similarity">
    <text evidence="4">Belongs to the CCDC181 family.</text>
</comment>
<evidence type="ECO:0000256" key="1">
    <source>
        <dbReference type="ARBA" id="ARBA00002213"/>
    </source>
</evidence>
<evidence type="ECO:0000256" key="8">
    <source>
        <dbReference type="ARBA" id="ARBA00022846"/>
    </source>
</evidence>
<feature type="compositionally biased region" description="Polar residues" evidence="15">
    <location>
        <begin position="273"/>
        <end position="290"/>
    </location>
</feature>
<evidence type="ECO:0000256" key="12">
    <source>
        <dbReference type="ARBA" id="ARBA00023273"/>
    </source>
</evidence>
<keyword evidence="12" id="KW-0966">Cell projection</keyword>
<dbReference type="GO" id="GO:0005874">
    <property type="term" value="C:microtubule"/>
    <property type="evidence" value="ECO:0007669"/>
    <property type="project" value="UniProtKB-KW"/>
</dbReference>
<feature type="non-terminal residue" evidence="16">
    <location>
        <position position="1"/>
    </location>
</feature>
<evidence type="ECO:0000256" key="14">
    <source>
        <dbReference type="SAM" id="Coils"/>
    </source>
</evidence>
<feature type="coiled-coil region" evidence="14">
    <location>
        <begin position="484"/>
        <end position="515"/>
    </location>
</feature>
<keyword evidence="7" id="KW-0493">Microtubule</keyword>
<feature type="region of interest" description="Disordered" evidence="15">
    <location>
        <begin position="273"/>
        <end position="397"/>
    </location>
</feature>
<name>A0A851NYF6_9GALL</name>
<dbReference type="EMBL" id="WBMW01004278">
    <property type="protein sequence ID" value="NXC47136.1"/>
    <property type="molecule type" value="Genomic_DNA"/>
</dbReference>
<feature type="region of interest" description="Disordered" evidence="15">
    <location>
        <begin position="213"/>
        <end position="241"/>
    </location>
</feature>
<feature type="region of interest" description="Disordered" evidence="15">
    <location>
        <begin position="10"/>
        <end position="143"/>
    </location>
</feature>
<proteinExistence type="inferred from homology"/>
<dbReference type="PANTHER" id="PTHR14320">
    <property type="entry name" value="COILED-COIL DOMAIN-CONTAINING PROTEIN 181"/>
    <property type="match status" value="1"/>
</dbReference>
<feature type="compositionally biased region" description="Polar residues" evidence="15">
    <location>
        <begin position="344"/>
        <end position="359"/>
    </location>
</feature>
<evidence type="ECO:0000313" key="17">
    <source>
        <dbReference type="Proteomes" id="UP000613066"/>
    </source>
</evidence>
<evidence type="ECO:0000256" key="5">
    <source>
        <dbReference type="ARBA" id="ARBA00022306"/>
    </source>
</evidence>
<evidence type="ECO:0000256" key="13">
    <source>
        <dbReference type="ARBA" id="ARBA00047162"/>
    </source>
</evidence>
<dbReference type="GO" id="GO:0031514">
    <property type="term" value="C:motile cilium"/>
    <property type="evidence" value="ECO:0007669"/>
    <property type="project" value="UniProtKB-SubCell"/>
</dbReference>
<evidence type="ECO:0000313" key="16">
    <source>
        <dbReference type="EMBL" id="NXC47136.1"/>
    </source>
</evidence>
<protein>
    <recommendedName>
        <fullName evidence="5">Coiled-coil domain-containing protein 181</fullName>
    </recommendedName>
</protein>
<evidence type="ECO:0000256" key="15">
    <source>
        <dbReference type="SAM" id="MobiDB-lite"/>
    </source>
</evidence>
<dbReference type="GO" id="GO:0008017">
    <property type="term" value="F:microtubule binding"/>
    <property type="evidence" value="ECO:0007669"/>
    <property type="project" value="InterPro"/>
</dbReference>
<keyword evidence="9 14" id="KW-0175">Coiled coil</keyword>
<comment type="subunit">
    <text evidence="13">Homodimer. Interacts with HOOK1. Interacts with HOOK2. Interacts with HOOK3.</text>
</comment>
<organism evidence="16 17">
    <name type="scientific">Penelope pileata</name>
    <dbReference type="NCBI Taxonomy" id="1118817"/>
    <lineage>
        <taxon>Eukaryota</taxon>
        <taxon>Metazoa</taxon>
        <taxon>Chordata</taxon>
        <taxon>Craniata</taxon>
        <taxon>Vertebrata</taxon>
        <taxon>Euteleostomi</taxon>
        <taxon>Archelosauria</taxon>
        <taxon>Archosauria</taxon>
        <taxon>Dinosauria</taxon>
        <taxon>Saurischia</taxon>
        <taxon>Theropoda</taxon>
        <taxon>Coelurosauria</taxon>
        <taxon>Aves</taxon>
        <taxon>Neognathae</taxon>
        <taxon>Galloanserae</taxon>
        <taxon>Galliformes</taxon>
        <taxon>Cracidae</taxon>
        <taxon>Penelope</taxon>
    </lineage>
</organism>
<evidence type="ECO:0000256" key="7">
    <source>
        <dbReference type="ARBA" id="ARBA00022701"/>
    </source>
</evidence>
<reference evidence="16" key="1">
    <citation type="submission" date="2019-09" db="EMBL/GenBank/DDBJ databases">
        <title>Bird 10,000 Genomes (B10K) Project - Family phase.</title>
        <authorList>
            <person name="Zhang G."/>
        </authorList>
    </citation>
    <scope>NUCLEOTIDE SEQUENCE</scope>
    <source>
        <strain evidence="16">B10K-DU-001-08</strain>
        <tissue evidence="16">Muscle</tissue>
    </source>
</reference>